<dbReference type="SUPFAM" id="SSF102114">
    <property type="entry name" value="Radical SAM enzymes"/>
    <property type="match status" value="1"/>
</dbReference>
<dbReference type="GO" id="GO:0051539">
    <property type="term" value="F:4 iron, 4 sulfur cluster binding"/>
    <property type="evidence" value="ECO:0007669"/>
    <property type="project" value="UniProtKB-KW"/>
</dbReference>
<comment type="caution">
    <text evidence="8">The sequence shown here is derived from an EMBL/GenBank/DDBJ whole genome shotgun (WGS) entry which is preliminary data.</text>
</comment>
<dbReference type="eggNOG" id="COG1032">
    <property type="taxonomic scope" value="Bacteria"/>
</dbReference>
<dbReference type="GO" id="GO:0031419">
    <property type="term" value="F:cobalamin binding"/>
    <property type="evidence" value="ECO:0007669"/>
    <property type="project" value="InterPro"/>
</dbReference>
<dbReference type="SMART" id="SM00729">
    <property type="entry name" value="Elp3"/>
    <property type="match status" value="1"/>
</dbReference>
<evidence type="ECO:0000256" key="2">
    <source>
        <dbReference type="ARBA" id="ARBA00022691"/>
    </source>
</evidence>
<keyword evidence="3" id="KW-0479">Metal-binding</keyword>
<accession>F7NPP6</accession>
<evidence type="ECO:0000256" key="1">
    <source>
        <dbReference type="ARBA" id="ARBA00001966"/>
    </source>
</evidence>
<dbReference type="Pfam" id="PF04055">
    <property type="entry name" value="Radical_SAM"/>
    <property type="match status" value="1"/>
</dbReference>
<evidence type="ECO:0000313" key="8">
    <source>
        <dbReference type="EMBL" id="EGO61987.1"/>
    </source>
</evidence>
<evidence type="ECO:0000256" key="3">
    <source>
        <dbReference type="ARBA" id="ARBA00022723"/>
    </source>
</evidence>
<dbReference type="GO" id="GO:0005829">
    <property type="term" value="C:cytosol"/>
    <property type="evidence" value="ECO:0007669"/>
    <property type="project" value="TreeGrafter"/>
</dbReference>
<dbReference type="RefSeq" id="WP_004099561.1">
    <property type="nucleotide sequence ID" value="NZ_AFGF01000266.1"/>
</dbReference>
<dbReference type="InterPro" id="IPR051198">
    <property type="entry name" value="BchE-like"/>
</dbReference>
<keyword evidence="4" id="KW-0408">Iron</keyword>
<dbReference type="GO" id="GO:0046872">
    <property type="term" value="F:metal ion binding"/>
    <property type="evidence" value="ECO:0007669"/>
    <property type="project" value="UniProtKB-KW"/>
</dbReference>
<dbReference type="Proteomes" id="UP000003240">
    <property type="component" value="Unassembled WGS sequence"/>
</dbReference>
<dbReference type="InterPro" id="IPR058240">
    <property type="entry name" value="rSAM_sf"/>
</dbReference>
<dbReference type="InterPro" id="IPR023404">
    <property type="entry name" value="rSAM_horseshoe"/>
</dbReference>
<reference evidence="8 9" key="1">
    <citation type="journal article" date="2011" name="EMBO J.">
        <title>Structural diversity of bacterial flagellar motors.</title>
        <authorList>
            <person name="Chen S."/>
            <person name="Beeby M."/>
            <person name="Murphy G.E."/>
            <person name="Leadbetter J.R."/>
            <person name="Hendrixson D.R."/>
            <person name="Briegel A."/>
            <person name="Li Z."/>
            <person name="Shi J."/>
            <person name="Tocheva E.I."/>
            <person name="Muller A."/>
            <person name="Dobro M.J."/>
            <person name="Jensen G.J."/>
        </authorList>
    </citation>
    <scope>NUCLEOTIDE SEQUENCE [LARGE SCALE GENOMIC DNA]</scope>
    <source>
        <strain evidence="8 9">DSM 6540</strain>
    </source>
</reference>
<evidence type="ECO:0000259" key="6">
    <source>
        <dbReference type="PROSITE" id="PS51332"/>
    </source>
</evidence>
<dbReference type="Pfam" id="PF13311">
    <property type="entry name" value="DUF4080"/>
    <property type="match status" value="1"/>
</dbReference>
<dbReference type="Gene3D" id="3.40.50.280">
    <property type="entry name" value="Cobalamin-binding domain"/>
    <property type="match status" value="1"/>
</dbReference>
<keyword evidence="9" id="KW-1185">Reference proteome</keyword>
<dbReference type="AlphaFoldDB" id="F7NPP6"/>
<dbReference type="CDD" id="cd01335">
    <property type="entry name" value="Radical_SAM"/>
    <property type="match status" value="1"/>
</dbReference>
<dbReference type="InterPro" id="IPR025288">
    <property type="entry name" value="DUF4080"/>
</dbReference>
<name>F7NPP6_9FIRM</name>
<evidence type="ECO:0000259" key="7">
    <source>
        <dbReference type="PROSITE" id="PS51918"/>
    </source>
</evidence>
<dbReference type="PANTHER" id="PTHR43409">
    <property type="entry name" value="ANAEROBIC MAGNESIUM-PROTOPORPHYRIN IX MONOMETHYL ESTER CYCLASE-RELATED"/>
    <property type="match status" value="1"/>
</dbReference>
<dbReference type="OrthoDB" id="9801424at2"/>
<gene>
    <name evidence="8" type="ORF">ALO_20467</name>
</gene>
<proteinExistence type="predicted"/>
<dbReference type="SFLD" id="SFLDG01123">
    <property type="entry name" value="methyltransferase_(Class_B)"/>
    <property type="match status" value="1"/>
</dbReference>
<dbReference type="SFLD" id="SFLDG01082">
    <property type="entry name" value="B12-binding_domain_containing"/>
    <property type="match status" value="1"/>
</dbReference>
<dbReference type="InterPro" id="IPR006158">
    <property type="entry name" value="Cobalamin-bd"/>
</dbReference>
<dbReference type="STRING" id="1009370.ALO_20467"/>
<comment type="cofactor">
    <cofactor evidence="1">
        <name>[4Fe-4S] cluster</name>
        <dbReference type="ChEBI" id="CHEBI:49883"/>
    </cofactor>
</comment>
<keyword evidence="5" id="KW-0411">Iron-sulfur</keyword>
<keyword evidence="2" id="KW-0949">S-adenosyl-L-methionine</keyword>
<dbReference type="Pfam" id="PF02310">
    <property type="entry name" value="B12-binding"/>
    <property type="match status" value="1"/>
</dbReference>
<dbReference type="InterPro" id="IPR034466">
    <property type="entry name" value="Methyltransferase_Class_B"/>
</dbReference>
<dbReference type="Gene3D" id="3.80.30.20">
    <property type="entry name" value="tm_1862 like domain"/>
    <property type="match status" value="1"/>
</dbReference>
<dbReference type="GO" id="GO:0003824">
    <property type="term" value="F:catalytic activity"/>
    <property type="evidence" value="ECO:0007669"/>
    <property type="project" value="InterPro"/>
</dbReference>
<dbReference type="InterPro" id="IPR006638">
    <property type="entry name" value="Elp3/MiaA/NifB-like_rSAM"/>
</dbReference>
<evidence type="ECO:0000256" key="5">
    <source>
        <dbReference type="ARBA" id="ARBA00023014"/>
    </source>
</evidence>
<organism evidence="8 9">
    <name type="scientific">Acetonema longum DSM 6540</name>
    <dbReference type="NCBI Taxonomy" id="1009370"/>
    <lineage>
        <taxon>Bacteria</taxon>
        <taxon>Bacillati</taxon>
        <taxon>Bacillota</taxon>
        <taxon>Negativicutes</taxon>
        <taxon>Acetonemataceae</taxon>
        <taxon>Acetonema</taxon>
    </lineage>
</organism>
<dbReference type="SFLD" id="SFLDS00029">
    <property type="entry name" value="Radical_SAM"/>
    <property type="match status" value="1"/>
</dbReference>
<feature type="domain" description="Radical SAM core" evidence="7">
    <location>
        <begin position="173"/>
        <end position="402"/>
    </location>
</feature>
<dbReference type="PANTHER" id="PTHR43409:SF16">
    <property type="entry name" value="SLR0320 PROTEIN"/>
    <property type="match status" value="1"/>
</dbReference>
<sequence>MNVLVTALNAQYVHSSLAIRYLKSYCRSAGLEIQTREYTINHELLDILADIYSARPDVVGLACYIWNIEMSLQIACLLKKVLPDAVIVLGGPEVTYGVEEILTDHPYIDYIVRGEGEKLFCRLLLNLPDRDSVKTIEGIACRREDGTVLSGSPGIITDLDTIPFPYSEQDIVQLKDKIIYYESSRGCPFSCQYCLSSATQGVRFFSPERVCKDLERLIAADVKQVKFVDRTFNAGKEHFLPIVRFLARQPGRTNFHFEIAADLLDKEALDAFLEAPAGRFQMEIGVQSTNEPTLAEIRRKNHWDKIVENVGRIREAGTIHLHLDLIVGLPHESLGQFAQSFNAVFSLKPHQLQIGFLKLLKGSGIRANAAKHQYRYMDWAPYEVLANARLSYRDVRQLKILEAAFNYVYNGGRFHYLIDWLIIRRYKGDAFAFFWDLAGFWEAGGLHLLAHSPKNLYKHLRDFCASRFSSDLELCLHILKADALTADQGQIRPDFLPWNLDRYAQERNAFWRDEEVVSRYLPQFTFTNWRELNKRYHIEVFGLNAAAYLLKQPVPEHKSVAVLFSYDSGTICFQAIKPNDFFKGESI</sequence>
<dbReference type="CDD" id="cd02068">
    <property type="entry name" value="radical_SAM_B12_BD"/>
    <property type="match status" value="1"/>
</dbReference>
<dbReference type="PROSITE" id="PS51332">
    <property type="entry name" value="B12_BINDING"/>
    <property type="match status" value="1"/>
</dbReference>
<feature type="domain" description="B12-binding" evidence="6">
    <location>
        <begin position="1"/>
        <end position="134"/>
    </location>
</feature>
<protein>
    <submittedName>
        <fullName evidence="8">Cobalamin B12-binding domain protein</fullName>
    </submittedName>
</protein>
<dbReference type="EMBL" id="AFGF01000266">
    <property type="protein sequence ID" value="EGO61987.1"/>
    <property type="molecule type" value="Genomic_DNA"/>
</dbReference>
<dbReference type="PROSITE" id="PS51918">
    <property type="entry name" value="RADICAL_SAM"/>
    <property type="match status" value="1"/>
</dbReference>
<evidence type="ECO:0000313" key="9">
    <source>
        <dbReference type="Proteomes" id="UP000003240"/>
    </source>
</evidence>
<dbReference type="InterPro" id="IPR007197">
    <property type="entry name" value="rSAM"/>
</dbReference>
<evidence type="ECO:0000256" key="4">
    <source>
        <dbReference type="ARBA" id="ARBA00023004"/>
    </source>
</evidence>